<organism evidence="1 2">
    <name type="scientific">Endocarpon pusillum</name>
    <dbReference type="NCBI Taxonomy" id="364733"/>
    <lineage>
        <taxon>Eukaryota</taxon>
        <taxon>Fungi</taxon>
        <taxon>Dikarya</taxon>
        <taxon>Ascomycota</taxon>
        <taxon>Pezizomycotina</taxon>
        <taxon>Eurotiomycetes</taxon>
        <taxon>Chaetothyriomycetidae</taxon>
        <taxon>Verrucariales</taxon>
        <taxon>Verrucariaceae</taxon>
        <taxon>Endocarpon</taxon>
    </lineage>
</organism>
<accession>A0A8H7AC73</accession>
<name>A0A8H7AC73_9EURO</name>
<comment type="caution">
    <text evidence="1">The sequence shown here is derived from an EMBL/GenBank/DDBJ whole genome shotgun (WGS) entry which is preliminary data.</text>
</comment>
<gene>
    <name evidence="1" type="ORF">GJ744_001052</name>
</gene>
<reference evidence="1" key="1">
    <citation type="submission" date="2020-02" db="EMBL/GenBank/DDBJ databases">
        <authorList>
            <person name="Palmer J.M."/>
        </authorList>
    </citation>
    <scope>NUCLEOTIDE SEQUENCE</scope>
    <source>
        <strain evidence="1">EPUS1.4</strain>
        <tissue evidence="1">Thallus</tissue>
    </source>
</reference>
<evidence type="ECO:0000313" key="1">
    <source>
        <dbReference type="EMBL" id="KAF7505349.1"/>
    </source>
</evidence>
<evidence type="ECO:0000313" key="2">
    <source>
        <dbReference type="Proteomes" id="UP000606974"/>
    </source>
</evidence>
<sequence>MRIYHCRRQRLWCELRITSELDLALEFSNDSNNTQGVPQPIKERLENRGDQDATTKQRRSVLHRPIRPSNRTVCPTLAAASAFASGADVPQSMRQSLSSLYLLSLSNNVDSTCRWNGNEVCRPRHGADAHDAPSPYLNIHLNRLA</sequence>
<protein>
    <submittedName>
        <fullName evidence="1">Uncharacterized protein</fullName>
    </submittedName>
</protein>
<dbReference type="EMBL" id="JAACFV010000112">
    <property type="protein sequence ID" value="KAF7505349.1"/>
    <property type="molecule type" value="Genomic_DNA"/>
</dbReference>
<dbReference type="Proteomes" id="UP000606974">
    <property type="component" value="Unassembled WGS sequence"/>
</dbReference>
<dbReference type="AlphaFoldDB" id="A0A8H7AC73"/>
<keyword evidence="2" id="KW-1185">Reference proteome</keyword>
<proteinExistence type="predicted"/>